<comment type="domain">
    <text evidence="21">Modular enzyme with four functionally distinct domains. The isolated Hcy-binding domain catalyzes methyl transfer from free methylcobalamin to homocysteine. The Hcy-binding domain in association with the pterin-binding domain catalyzes the methylation of cob(I)alamin by methyltetrahydrofolate and the methylation of homocysteine. The B12-binding domain binds the cofactor. The AdoMet activation domain binds S-adenosyl-L-methionine. Under aerobic conditions cob(I)alamin can be converted to inactive cob(II)alamin. Reductive methylation by S-adenosyl-L-methionine and flavodoxin regenerates methylcobalamin.</text>
</comment>
<feature type="binding site" evidence="23">
    <location>
        <position position="828"/>
    </location>
    <ligand>
        <name>methylcob(III)alamin</name>
        <dbReference type="ChEBI" id="CHEBI:28115"/>
    </ligand>
</feature>
<dbReference type="InterPro" id="IPR004223">
    <property type="entry name" value="VitB12-dep_Met_synth_activ_dom"/>
</dbReference>
<dbReference type="Pfam" id="PF00809">
    <property type="entry name" value="Pterin_bind"/>
    <property type="match status" value="1"/>
</dbReference>
<feature type="binding site" description="axial binding residue" evidence="22">
    <location>
        <position position="779"/>
    </location>
    <ligand>
        <name>methylcob(III)alamin</name>
        <dbReference type="ChEBI" id="CHEBI:28115"/>
    </ligand>
    <ligandPart>
        <name>Co</name>
        <dbReference type="ChEBI" id="CHEBI:27638"/>
    </ligandPart>
</feature>
<evidence type="ECO:0000259" key="26">
    <source>
        <dbReference type="PROSITE" id="PS50970"/>
    </source>
</evidence>
<dbReference type="GO" id="GO:0050667">
    <property type="term" value="P:homocysteine metabolic process"/>
    <property type="evidence" value="ECO:0007669"/>
    <property type="project" value="TreeGrafter"/>
</dbReference>
<feature type="binding site" evidence="22 24">
    <location>
        <position position="308"/>
    </location>
    <ligand>
        <name>Zn(2+)</name>
        <dbReference type="ChEBI" id="CHEBI:29105"/>
    </ligand>
</feature>
<evidence type="ECO:0000256" key="25">
    <source>
        <dbReference type="SAM" id="MobiDB-lite"/>
    </source>
</evidence>
<dbReference type="PANTHER" id="PTHR45833">
    <property type="entry name" value="METHIONINE SYNTHASE"/>
    <property type="match status" value="1"/>
</dbReference>
<dbReference type="Gene3D" id="3.20.20.330">
    <property type="entry name" value="Homocysteine-binding-like domain"/>
    <property type="match status" value="1"/>
</dbReference>
<feature type="binding site" evidence="23">
    <location>
        <position position="1174"/>
    </location>
    <ligand>
        <name>S-adenosyl-L-methionine</name>
        <dbReference type="ChEBI" id="CHEBI:59789"/>
    </ligand>
</feature>
<evidence type="ECO:0000256" key="8">
    <source>
        <dbReference type="ARBA" id="ARBA00022603"/>
    </source>
</evidence>
<dbReference type="STRING" id="1796646.A4V02_08195"/>
<evidence type="ECO:0000256" key="10">
    <source>
        <dbReference type="ARBA" id="ARBA00022628"/>
    </source>
</evidence>
<dbReference type="PROSITE" id="PS50970">
    <property type="entry name" value="HCY"/>
    <property type="match status" value="1"/>
</dbReference>
<keyword evidence="12 21" id="KW-0949">S-adenosyl-L-methionine</keyword>
<dbReference type="InterPro" id="IPR036589">
    <property type="entry name" value="HCY_dom_sf"/>
</dbReference>
<dbReference type="InterPro" id="IPR011005">
    <property type="entry name" value="Dihydropteroate_synth-like_sf"/>
</dbReference>
<feature type="domain" description="AdoMet activation" evidence="28">
    <location>
        <begin position="907"/>
        <end position="1260"/>
    </location>
</feature>
<comment type="catalytic activity">
    <reaction evidence="1 21">
        <text>(6S)-5-methyl-5,6,7,8-tetrahydrofolate + L-homocysteine = (6S)-5,6,7,8-tetrahydrofolate + L-methionine</text>
        <dbReference type="Rhea" id="RHEA:11172"/>
        <dbReference type="ChEBI" id="CHEBI:18608"/>
        <dbReference type="ChEBI" id="CHEBI:57453"/>
        <dbReference type="ChEBI" id="CHEBI:57844"/>
        <dbReference type="ChEBI" id="CHEBI:58199"/>
        <dbReference type="EC" id="2.1.1.13"/>
    </reaction>
</comment>
<dbReference type="SUPFAM" id="SSF47644">
    <property type="entry name" value="Methionine synthase domain"/>
    <property type="match status" value="1"/>
</dbReference>
<dbReference type="SUPFAM" id="SSF56507">
    <property type="entry name" value="Methionine synthase activation domain-like"/>
    <property type="match status" value="1"/>
</dbReference>
<evidence type="ECO:0000256" key="18">
    <source>
        <dbReference type="ARBA" id="ARBA00025552"/>
    </source>
</evidence>
<dbReference type="FunFam" id="3.20.20.330:FF:000001">
    <property type="entry name" value="Methionine synthase"/>
    <property type="match status" value="1"/>
</dbReference>
<comment type="cofactor">
    <cofactor evidence="3 21 22">
        <name>methylcob(III)alamin</name>
        <dbReference type="ChEBI" id="CHEBI:28115"/>
    </cofactor>
</comment>
<evidence type="ECO:0000256" key="14">
    <source>
        <dbReference type="ARBA" id="ARBA00022737"/>
    </source>
</evidence>
<dbReference type="GO" id="GO:0032259">
    <property type="term" value="P:methylation"/>
    <property type="evidence" value="ECO:0007669"/>
    <property type="project" value="UniProtKB-KW"/>
</dbReference>
<evidence type="ECO:0000259" key="28">
    <source>
        <dbReference type="PROSITE" id="PS50974"/>
    </source>
</evidence>
<dbReference type="PROSITE" id="PS51337">
    <property type="entry name" value="B12_BINDING_NTER"/>
    <property type="match status" value="1"/>
</dbReference>
<feature type="binding site" evidence="23">
    <location>
        <position position="880"/>
    </location>
    <ligand>
        <name>methylcob(III)alamin</name>
        <dbReference type="ChEBI" id="CHEBI:28115"/>
    </ligand>
</feature>
<dbReference type="PROSITE" id="PS50972">
    <property type="entry name" value="PTERIN_BINDING"/>
    <property type="match status" value="1"/>
</dbReference>
<evidence type="ECO:0000256" key="12">
    <source>
        <dbReference type="ARBA" id="ARBA00022691"/>
    </source>
</evidence>
<feature type="binding site" evidence="22 24">
    <location>
        <position position="245"/>
    </location>
    <ligand>
        <name>Zn(2+)</name>
        <dbReference type="ChEBI" id="CHEBI:29105"/>
    </ligand>
</feature>
<dbReference type="InterPro" id="IPR000489">
    <property type="entry name" value="Pterin-binding_dom"/>
</dbReference>
<dbReference type="GO" id="GO:0005829">
    <property type="term" value="C:cytosol"/>
    <property type="evidence" value="ECO:0007669"/>
    <property type="project" value="TreeGrafter"/>
</dbReference>
<dbReference type="RefSeq" id="WP_068962074.1">
    <property type="nucleotide sequence ID" value="NZ_CAJTAP010000014.1"/>
</dbReference>
<evidence type="ECO:0000256" key="6">
    <source>
        <dbReference type="ARBA" id="ARBA00012032"/>
    </source>
</evidence>
<feature type="domain" description="Pterin-binding" evidence="27">
    <location>
        <begin position="353"/>
        <end position="626"/>
    </location>
</feature>
<dbReference type="Gene3D" id="1.10.1240.10">
    <property type="entry name" value="Methionine synthase domain"/>
    <property type="match status" value="1"/>
</dbReference>
<keyword evidence="10 21" id="KW-0846">Cobalamin</keyword>
<dbReference type="OrthoDB" id="9803687at2"/>
<feature type="domain" description="B12-binding" evidence="29">
    <location>
        <begin position="766"/>
        <end position="901"/>
    </location>
</feature>
<dbReference type="PROSITE" id="PS50974">
    <property type="entry name" value="ADOMET_ACTIVATION"/>
    <property type="match status" value="1"/>
</dbReference>
<dbReference type="Pfam" id="PF02607">
    <property type="entry name" value="B12-binding_2"/>
    <property type="match status" value="1"/>
</dbReference>
<evidence type="ECO:0000256" key="7">
    <source>
        <dbReference type="ARBA" id="ARBA00013998"/>
    </source>
</evidence>
<feature type="region of interest" description="Disordered" evidence="25">
    <location>
        <begin position="651"/>
        <end position="672"/>
    </location>
</feature>
<feature type="binding site" evidence="23">
    <location>
        <begin position="776"/>
        <end position="780"/>
    </location>
    <ligand>
        <name>methylcob(III)alamin</name>
        <dbReference type="ChEBI" id="CHEBI:28115"/>
    </ligand>
</feature>
<reference evidence="32" key="1">
    <citation type="submission" date="2016-04" db="EMBL/GenBank/DDBJ databases">
        <title>Complete Genome Sequences of Twelve Strains of a Stable Defined Moderately Diverse Mouse Microbiota 2 (sDMDMm2).</title>
        <authorList>
            <person name="Uchimura Y."/>
            <person name="Wyss M."/>
            <person name="Brugiroux S."/>
            <person name="Limenitakis J.P."/>
            <person name="Stecher B."/>
            <person name="McCoy K.D."/>
            <person name="Macpherson A.J."/>
        </authorList>
    </citation>
    <scope>NUCLEOTIDE SEQUENCE [LARGE SCALE GENOMIC DNA]</scope>
    <source>
        <strain evidence="32">YL27</strain>
    </source>
</reference>
<evidence type="ECO:0000256" key="3">
    <source>
        <dbReference type="ARBA" id="ARBA00001956"/>
    </source>
</evidence>
<keyword evidence="14" id="KW-0677">Repeat</keyword>
<evidence type="ECO:0000259" key="27">
    <source>
        <dbReference type="PROSITE" id="PS50972"/>
    </source>
</evidence>
<comment type="function">
    <text evidence="18 21">Catalyzes the transfer of a methyl group from methyl-cobalamin to homocysteine, yielding enzyme-bound cob(I)alamin and methionine. Subsequently, remethylates the cofactor using methyltetrahydrofolate.</text>
</comment>
<dbReference type="GO" id="GO:0046653">
    <property type="term" value="P:tetrahydrofolate metabolic process"/>
    <property type="evidence" value="ECO:0007669"/>
    <property type="project" value="TreeGrafter"/>
</dbReference>
<evidence type="ECO:0000256" key="23">
    <source>
        <dbReference type="PIRSR" id="PIRSR000381-2"/>
    </source>
</evidence>
<evidence type="ECO:0000256" key="4">
    <source>
        <dbReference type="ARBA" id="ARBA00005178"/>
    </source>
</evidence>
<dbReference type="Gene3D" id="1.10.288.10">
    <property type="entry name" value="Cobalamin-dependent Methionine Synthase, domain 2"/>
    <property type="match status" value="1"/>
</dbReference>
<dbReference type="Pfam" id="PF02310">
    <property type="entry name" value="B12-binding"/>
    <property type="match status" value="1"/>
</dbReference>
<keyword evidence="32" id="KW-1185">Reference proteome</keyword>
<dbReference type="NCBIfam" id="TIGR02082">
    <property type="entry name" value="metH"/>
    <property type="match status" value="1"/>
</dbReference>
<dbReference type="Proteomes" id="UP000186351">
    <property type="component" value="Chromosome"/>
</dbReference>
<evidence type="ECO:0000256" key="11">
    <source>
        <dbReference type="ARBA" id="ARBA00022679"/>
    </source>
</evidence>
<dbReference type="GO" id="GO:0008705">
    <property type="term" value="F:methionine synthase activity"/>
    <property type="evidence" value="ECO:0007669"/>
    <property type="project" value="UniProtKB-UniRule"/>
</dbReference>
<dbReference type="FunFam" id="3.20.20.20:FF:000002">
    <property type="entry name" value="Methionine synthase"/>
    <property type="match status" value="1"/>
</dbReference>
<keyword evidence="17 21" id="KW-0170">Cobalt</keyword>
<evidence type="ECO:0000256" key="9">
    <source>
        <dbReference type="ARBA" id="ARBA00022605"/>
    </source>
</evidence>
<dbReference type="PIRSF" id="PIRSF000381">
    <property type="entry name" value="MetH"/>
    <property type="match status" value="1"/>
</dbReference>
<comment type="cofactor">
    <cofactor evidence="2 21 24">
        <name>Zn(2+)</name>
        <dbReference type="ChEBI" id="CHEBI:29105"/>
    </cofactor>
</comment>
<evidence type="ECO:0000256" key="1">
    <source>
        <dbReference type="ARBA" id="ARBA00001700"/>
    </source>
</evidence>
<dbReference type="InterPro" id="IPR036724">
    <property type="entry name" value="Cobalamin-bd_sf"/>
</dbReference>
<dbReference type="Gene3D" id="3.40.50.280">
    <property type="entry name" value="Cobalamin-binding domain"/>
    <property type="match status" value="1"/>
</dbReference>
<evidence type="ECO:0000259" key="30">
    <source>
        <dbReference type="PROSITE" id="PS51337"/>
    </source>
</evidence>
<evidence type="ECO:0000256" key="21">
    <source>
        <dbReference type="PIRNR" id="PIRNR000381"/>
    </source>
</evidence>
<dbReference type="SUPFAM" id="SSF51717">
    <property type="entry name" value="Dihydropteroate synthetase-like"/>
    <property type="match status" value="1"/>
</dbReference>
<dbReference type="SUPFAM" id="SSF52242">
    <property type="entry name" value="Cobalamin (vitamin B12)-binding domain"/>
    <property type="match status" value="1"/>
</dbReference>
<evidence type="ECO:0000256" key="5">
    <source>
        <dbReference type="ARBA" id="ARBA00010398"/>
    </source>
</evidence>
<keyword evidence="8 21" id="KW-0489">Methyltransferase</keyword>
<protein>
    <recommendedName>
        <fullName evidence="7 20">Methionine synthase</fullName>
        <ecNumber evidence="6 20">2.1.1.13</ecNumber>
    </recommendedName>
    <alternativeName>
        <fullName evidence="19 21">5-methyltetrahydrofolate--homocysteine methyltransferase</fullName>
    </alternativeName>
</protein>
<evidence type="ECO:0000256" key="13">
    <source>
        <dbReference type="ARBA" id="ARBA00022723"/>
    </source>
</evidence>
<dbReference type="EMBL" id="CP015402">
    <property type="protein sequence ID" value="ANU64803.1"/>
    <property type="molecule type" value="Genomic_DNA"/>
</dbReference>
<accession>A0A1B1SDJ5</accession>
<accession>A0A1Z2XL21</accession>
<dbReference type="PANTHER" id="PTHR45833:SF1">
    <property type="entry name" value="METHIONINE SYNTHASE"/>
    <property type="match status" value="1"/>
</dbReference>
<dbReference type="Gene3D" id="3.10.196.10">
    <property type="entry name" value="Vitamin B12-dependent methionine synthase, activation domain"/>
    <property type="match status" value="1"/>
</dbReference>
<dbReference type="InterPro" id="IPR003759">
    <property type="entry name" value="Cbl-bd_cap"/>
</dbReference>
<gene>
    <name evidence="31" type="ORF">A4V02_08195</name>
</gene>
<dbReference type="InterPro" id="IPR050554">
    <property type="entry name" value="Met_Synthase/Corrinoid"/>
</dbReference>
<dbReference type="InterPro" id="IPR036594">
    <property type="entry name" value="Meth_synthase_dom"/>
</dbReference>
<dbReference type="Gene3D" id="3.20.20.20">
    <property type="entry name" value="Dihydropteroate synthase-like"/>
    <property type="match status" value="1"/>
</dbReference>
<dbReference type="PROSITE" id="PS51332">
    <property type="entry name" value="B12_BINDING"/>
    <property type="match status" value="1"/>
</dbReference>
<comment type="similarity">
    <text evidence="5">Belongs to the vitamin-B12 dependent methionine synthase family.</text>
</comment>
<feature type="binding site" evidence="23">
    <location>
        <position position="824"/>
    </location>
    <ligand>
        <name>methylcob(III)alamin</name>
        <dbReference type="ChEBI" id="CHEBI:28115"/>
    </ligand>
</feature>
<feature type="binding site" evidence="22 24">
    <location>
        <position position="307"/>
    </location>
    <ligand>
        <name>Zn(2+)</name>
        <dbReference type="ChEBI" id="CHEBI:29105"/>
    </ligand>
</feature>
<evidence type="ECO:0000256" key="2">
    <source>
        <dbReference type="ARBA" id="ARBA00001947"/>
    </source>
</evidence>
<evidence type="ECO:0000256" key="19">
    <source>
        <dbReference type="ARBA" id="ARBA00031040"/>
    </source>
</evidence>
<feature type="domain" description="B12-binding N-terminal" evidence="30">
    <location>
        <begin position="661"/>
        <end position="756"/>
    </location>
</feature>
<dbReference type="GO" id="GO:0008270">
    <property type="term" value="F:zinc ion binding"/>
    <property type="evidence" value="ECO:0007669"/>
    <property type="project" value="UniProtKB-UniRule"/>
</dbReference>
<keyword evidence="16 21" id="KW-0486">Methionine biosynthesis</keyword>
<keyword evidence="15 21" id="KW-0862">Zinc</keyword>
<dbReference type="Pfam" id="PF02965">
    <property type="entry name" value="Met_synt_B12"/>
    <property type="match status" value="1"/>
</dbReference>
<dbReference type="InterPro" id="IPR011822">
    <property type="entry name" value="MetH"/>
</dbReference>
<evidence type="ECO:0000313" key="31">
    <source>
        <dbReference type="EMBL" id="ANU64803.1"/>
    </source>
</evidence>
<evidence type="ECO:0000256" key="20">
    <source>
        <dbReference type="NCBIfam" id="TIGR02082"/>
    </source>
</evidence>
<evidence type="ECO:0000256" key="24">
    <source>
        <dbReference type="PROSITE-ProRule" id="PRU00333"/>
    </source>
</evidence>
<keyword evidence="13 21" id="KW-0479">Metal-binding</keyword>
<dbReference type="KEGG" id="pary:A4V02_08195"/>
<evidence type="ECO:0000259" key="29">
    <source>
        <dbReference type="PROSITE" id="PS51332"/>
    </source>
</evidence>
<evidence type="ECO:0000256" key="17">
    <source>
        <dbReference type="ARBA" id="ARBA00023285"/>
    </source>
</evidence>
<dbReference type="EC" id="2.1.1.13" evidence="6 20"/>
<keyword evidence="9 21" id="KW-0028">Amino-acid biosynthesis</keyword>
<evidence type="ECO:0000256" key="15">
    <source>
        <dbReference type="ARBA" id="ARBA00022833"/>
    </source>
</evidence>
<dbReference type="AlphaFoldDB" id="A0A1B1SDJ5"/>
<organism evidence="31 32">
    <name type="scientific">Muribaculum intestinale</name>
    <dbReference type="NCBI Taxonomy" id="1796646"/>
    <lineage>
        <taxon>Bacteria</taxon>
        <taxon>Pseudomonadati</taxon>
        <taxon>Bacteroidota</taxon>
        <taxon>Bacteroidia</taxon>
        <taxon>Bacteroidales</taxon>
        <taxon>Muribaculaceae</taxon>
        <taxon>Muribaculum</taxon>
    </lineage>
</organism>
<evidence type="ECO:0000313" key="32">
    <source>
        <dbReference type="Proteomes" id="UP000186351"/>
    </source>
</evidence>
<dbReference type="SMART" id="SM01018">
    <property type="entry name" value="B12-binding_2"/>
    <property type="match status" value="1"/>
</dbReference>
<dbReference type="InterPro" id="IPR037010">
    <property type="entry name" value="VitB12-dep_Met_synth_activ_sf"/>
</dbReference>
<dbReference type="GO" id="GO:0031419">
    <property type="term" value="F:cobalamin binding"/>
    <property type="evidence" value="ECO:0007669"/>
    <property type="project" value="UniProtKB-UniRule"/>
</dbReference>
<sequence>MKDASARLVASVKERIIVLDGAMGTMIQDYALTESDFRGQEWADSPVNLKGCNDILCVTRPDVISEIHTAYLDAGARIIETNSFNSNAISLSEYGLQGEAARISLAAARLARDAADRFMQQNPGQEVWVGGSVGPTSKSLSMAQSIGDADTDFDWDVLAAAYFDQMKALIEGGVDILVIETIFDALNAKAAIFASRRAMEATAVRVPLIISVTLTESGRTLSGQTLEAFVATVAHADPIALGLNCGFGAEGMMPYLESLSRYPFAVSVYPNAGLPNEMGLYDETPQVMAPKVRRMMERGLVNIVGGCCGTTPDHIREFARTAASYRPRPIPHDGGVMTLAGLEPLEVSRERNFLNVGERCNVAGSRKFLRLIKEGSIQEAVDIARSQVGKGAQVIDVNMDDGMLDTPQEMARFISRLGAEPDVARVPVMVDSSSWEAIMSGLKRIQGRPVVNSISLKEGEEAFLAHARDVRDMGAAVVVMAFDENGQAVTFQRRTEVCARAYRLLVDKAGIRPHDIIFDPNVLAVGAVVDSGDGSTDADELMQSRRSALDFLRTVEWIKTNLPGAKVSGGISNLSYAFRANKYVRKAMHSIFLHHAIRLGMDMAIVNAAEAIPVDDIPAPLREAIDDLLLCRRDDATERLMEIAARMMEPQATSGATAAEKEDAAAVQTPSQKLQKMVERGMTEGIDEVLAEVLAECGGSPSAVIDGPLMKGMDRVGTMFGEGRMFLPQVVKSAHAMKRAVEWLTPYIESESKEASGQSDTAVSARQTMVIATVKGDVHDIGKNIVATVLRCNGLEITDLGVMVPAQDIVDRAIADSAVMIGLSGLITPSLEEMCGVARLMEECGLTIPLLIGGATTSAVHTAVKIAPCYSGPVVYTRDAAMLPSVVKSLLNESTCASFVNENAEAQRRLREEYEAEQLRRRSKASGITLSPDKALEMRPVWDFPIEKPSCPGLTDVRIPVAEARRLINWRAFMTAWGLDASLSAVAEIQGCDHCRAQWLASVPQQRVAKAAEAMQLAKEARVALDYIERTLLPDGIAARVALLPAGSRGDDIIIGRGDEALTFPTLRRVPSTPGDTSMALSDFVAPLSPDGHPVDYAGLFAVTTGNKVEARAAMLKERGDDYHSLLYRTLADRLAEAATEWLHWHVRTTLWGYAPDEAMPKGALADNSYRGIRPAFGYPSLPDQSLIFIADNVLDYASMGITLTENGAMHPAASTSGLLFSHPGSHYFVVGHVDAVRLSDYASRRGVAPAELSRFLPGV</sequence>
<dbReference type="UniPathway" id="UPA00051">
    <property type="reaction ID" value="UER00081"/>
</dbReference>
<evidence type="ECO:0000256" key="22">
    <source>
        <dbReference type="PIRSR" id="PIRSR000381-1"/>
    </source>
</evidence>
<dbReference type="InterPro" id="IPR006158">
    <property type="entry name" value="Cobalamin-bd"/>
</dbReference>
<feature type="domain" description="Hcy-binding" evidence="26">
    <location>
        <begin position="5"/>
        <end position="322"/>
    </location>
</feature>
<name>A0A1B1SDJ5_9BACT</name>
<dbReference type="Pfam" id="PF02574">
    <property type="entry name" value="S-methyl_trans"/>
    <property type="match status" value="1"/>
</dbReference>
<comment type="pathway">
    <text evidence="4 21">Amino-acid biosynthesis; L-methionine biosynthesis via de novo pathway; L-methionine from L-homocysteine (MetH route): step 1/1.</text>
</comment>
<keyword evidence="11 21" id="KW-0808">Transferase</keyword>
<feature type="binding site" evidence="23">
    <location>
        <begin position="1228"/>
        <end position="1229"/>
    </location>
    <ligand>
        <name>S-adenosyl-L-methionine</name>
        <dbReference type="ChEBI" id="CHEBI:59789"/>
    </ligand>
</feature>
<proteinExistence type="inferred from homology"/>
<evidence type="ECO:0000256" key="16">
    <source>
        <dbReference type="ARBA" id="ARBA00023167"/>
    </source>
</evidence>
<dbReference type="SUPFAM" id="SSF82282">
    <property type="entry name" value="Homocysteine S-methyltransferase"/>
    <property type="match status" value="1"/>
</dbReference>
<dbReference type="InterPro" id="IPR003726">
    <property type="entry name" value="HCY_dom"/>
</dbReference>